<dbReference type="SUPFAM" id="SSF56112">
    <property type="entry name" value="Protein kinase-like (PK-like)"/>
    <property type="match status" value="1"/>
</dbReference>
<dbReference type="EMBL" id="FO082052">
    <property type="protein sequence ID" value="CCE81224.1"/>
    <property type="molecule type" value="Genomic_DNA"/>
</dbReference>
<dbReference type="Proteomes" id="UP000005222">
    <property type="component" value="Chromosome H"/>
</dbReference>
<dbReference type="Pfam" id="PF00498">
    <property type="entry name" value="FHA"/>
    <property type="match status" value="1"/>
</dbReference>
<feature type="domain" description="Protein kinase" evidence="6">
    <location>
        <begin position="205"/>
        <end position="485"/>
    </location>
</feature>
<dbReference type="InterPro" id="IPR008271">
    <property type="entry name" value="Ser/Thr_kinase_AS"/>
</dbReference>
<evidence type="ECO:0000256" key="3">
    <source>
        <dbReference type="ARBA" id="ARBA00022840"/>
    </source>
</evidence>
<evidence type="ECO:0000256" key="1">
    <source>
        <dbReference type="ARBA" id="ARBA00005575"/>
    </source>
</evidence>
<feature type="domain" description="FHA" evidence="5">
    <location>
        <begin position="100"/>
        <end position="155"/>
    </location>
</feature>
<evidence type="ECO:0000259" key="6">
    <source>
        <dbReference type="PROSITE" id="PS50011"/>
    </source>
</evidence>
<sequence>MEGGNIVGILEVLSVSEALEANGFYHDNQDVFTAIDDDSLRALSPSSPFGSSQVSVSIRESGHTELSNACKRTQRHGDQHSKLTTSVQNLIYPLYSGQVASVGRCPDLNNISVNHPATSSVHFMIWSVMFDPSSTPILYLRDNSLNGVFVNDHRLGRYNSVVLSEGDIIEIKCALKFCVRLYEDKTESQKSAAFYLPTSTIDSWSISNKVIGFGSFGAVFIAKRRHTAKSYAVKVIRQNASYTDKRRSKLKDEAEMLQTISHPNIIKVHKAYYFDDYIYLFEDLICGGDLFSYLAKDSHLRSIPESETIIIVYQLLLALEYLHNNLKIIHRDLKLDNVLLEAPLPCSRVILCDFGIAKPLKCLNERSNTVVGTIEYSAPEIFQKGRLEDKSKSMFIDCSPGGYDYKCDIWSLGVMIHIMLSGISPFYSNGQEKTIIHSAKLGRLSFSGSAWANVSYCAKDFVKSLIKVNPEERFSINDCLAHEWIEKHLDQLRLIYSSKILKE</sequence>
<dbReference type="GO" id="GO:0004672">
    <property type="term" value="F:protein kinase activity"/>
    <property type="evidence" value="ECO:0007669"/>
    <property type="project" value="InterPro"/>
</dbReference>
<dbReference type="Proteomes" id="UP000005222">
    <property type="component" value="Chromosome G"/>
</dbReference>
<dbReference type="Gene3D" id="3.30.200.20">
    <property type="entry name" value="Phosphorylase Kinase, domain 1"/>
    <property type="match status" value="1"/>
</dbReference>
<dbReference type="InterPro" id="IPR000719">
    <property type="entry name" value="Prot_kinase_dom"/>
</dbReference>
<dbReference type="Gene3D" id="1.10.510.10">
    <property type="entry name" value="Transferase(Phosphotransferase) domain 1"/>
    <property type="match status" value="1"/>
</dbReference>
<feature type="binding site" evidence="4">
    <location>
        <position position="234"/>
    </location>
    <ligand>
        <name>ATP</name>
        <dbReference type="ChEBI" id="CHEBI:30616"/>
    </ligand>
</feature>
<dbReference type="InterPro" id="IPR000253">
    <property type="entry name" value="FHA_dom"/>
</dbReference>
<accession>G8YJG4</accession>
<organism evidence="7 9">
    <name type="scientific">Pichia sorbitophila (strain ATCC MYA-4447 / BCRC 22081 / CBS 7064 / NBRC 10061 / NRRL Y-12695)</name>
    <name type="common">Hybrid yeast</name>
    <dbReference type="NCBI Taxonomy" id="559304"/>
    <lineage>
        <taxon>Eukaryota</taxon>
        <taxon>Fungi</taxon>
        <taxon>Dikarya</taxon>
        <taxon>Ascomycota</taxon>
        <taxon>Saccharomycotina</taxon>
        <taxon>Pichiomycetes</taxon>
        <taxon>Debaryomycetaceae</taxon>
        <taxon>Millerozyma</taxon>
    </lineage>
</organism>
<dbReference type="GO" id="GO:0005524">
    <property type="term" value="F:ATP binding"/>
    <property type="evidence" value="ECO:0007669"/>
    <property type="project" value="UniProtKB-UniRule"/>
</dbReference>
<dbReference type="STRING" id="559304.G8YJG4"/>
<gene>
    <name evidence="7" type="primary">Piso0_003576</name>
    <name evidence="7" type="ORF">GNLVRS01_PISO0G15362g</name>
    <name evidence="8" type="ORF">GNLVRS01_PISO0H15363g</name>
</gene>
<keyword evidence="2 4" id="KW-0547">Nucleotide-binding</keyword>
<dbReference type="EMBL" id="FO082053">
    <property type="protein sequence ID" value="CCE80459.1"/>
    <property type="molecule type" value="Genomic_DNA"/>
</dbReference>
<dbReference type="FunCoup" id="G8YJG4">
    <property type="interactions" value="401"/>
</dbReference>
<evidence type="ECO:0000256" key="4">
    <source>
        <dbReference type="PROSITE-ProRule" id="PRU10141"/>
    </source>
</evidence>
<dbReference type="SUPFAM" id="SSF49879">
    <property type="entry name" value="SMAD/FHA domain"/>
    <property type="match status" value="1"/>
</dbReference>
<proteinExistence type="inferred from homology"/>
<evidence type="ECO:0000313" key="9">
    <source>
        <dbReference type="Proteomes" id="UP000005222"/>
    </source>
</evidence>
<evidence type="ECO:0000259" key="5">
    <source>
        <dbReference type="PROSITE" id="PS50006"/>
    </source>
</evidence>
<dbReference type="SMART" id="SM00240">
    <property type="entry name" value="FHA"/>
    <property type="match status" value="1"/>
</dbReference>
<dbReference type="eggNOG" id="KOG0032">
    <property type="taxonomic scope" value="Eukaryota"/>
</dbReference>
<dbReference type="PROSITE" id="PS00108">
    <property type="entry name" value="PROTEIN_KINASE_ST"/>
    <property type="match status" value="1"/>
</dbReference>
<name>G8YJG4_PICSO</name>
<dbReference type="Gene3D" id="2.60.200.20">
    <property type="match status" value="1"/>
</dbReference>
<dbReference type="CDD" id="cd22670">
    <property type="entry name" value="FHA_MEK1-like"/>
    <property type="match status" value="1"/>
</dbReference>
<keyword evidence="3 4" id="KW-0067">ATP-binding</keyword>
<dbReference type="SMART" id="SM00220">
    <property type="entry name" value="S_TKc"/>
    <property type="match status" value="1"/>
</dbReference>
<evidence type="ECO:0000313" key="7">
    <source>
        <dbReference type="EMBL" id="CCE80459.1"/>
    </source>
</evidence>
<dbReference type="InterPro" id="IPR017441">
    <property type="entry name" value="Protein_kinase_ATP_BS"/>
</dbReference>
<dbReference type="InterPro" id="IPR011009">
    <property type="entry name" value="Kinase-like_dom_sf"/>
</dbReference>
<dbReference type="PANTHER" id="PTHR24347">
    <property type="entry name" value="SERINE/THREONINE-PROTEIN KINASE"/>
    <property type="match status" value="1"/>
</dbReference>
<dbReference type="PROSITE" id="PS00107">
    <property type="entry name" value="PROTEIN_KINASE_ATP"/>
    <property type="match status" value="1"/>
</dbReference>
<keyword evidence="9" id="KW-1185">Reference proteome</keyword>
<dbReference type="InterPro" id="IPR008984">
    <property type="entry name" value="SMAD_FHA_dom_sf"/>
</dbReference>
<reference evidence="9" key="2">
    <citation type="journal article" date="2012" name="G3 (Bethesda)">
        <title>Pichia sorbitophila, an interspecies yeast hybrid reveals early steps of genome resolution following polyploidization.</title>
        <authorList>
            <person name="Leh Louis V."/>
            <person name="Despons L."/>
            <person name="Friedrich A."/>
            <person name="Martin T."/>
            <person name="Durrens P."/>
            <person name="Casaregola S."/>
            <person name="Neuveglise C."/>
            <person name="Fairhead C."/>
            <person name="Marck C."/>
            <person name="Cruz J.A."/>
            <person name="Straub M.L."/>
            <person name="Kugler V."/>
            <person name="Sacerdot C."/>
            <person name="Uzunov Z."/>
            <person name="Thierry A."/>
            <person name="Weiss S."/>
            <person name="Bleykasten C."/>
            <person name="De Montigny J."/>
            <person name="Jacques N."/>
            <person name="Jung P."/>
            <person name="Lemaire M."/>
            <person name="Mallet S."/>
            <person name="Morel G."/>
            <person name="Richard G.F."/>
            <person name="Sarkar A."/>
            <person name="Savel G."/>
            <person name="Schacherer J."/>
            <person name="Seret M.L."/>
            <person name="Talla E."/>
            <person name="Samson G."/>
            <person name="Jubin C."/>
            <person name="Poulain J."/>
            <person name="Vacherie B."/>
            <person name="Barbe V."/>
            <person name="Pelletier E."/>
            <person name="Sherman D.J."/>
            <person name="Westhof E."/>
            <person name="Weissenbach J."/>
            <person name="Baret P.V."/>
            <person name="Wincker P."/>
            <person name="Gaillardin C."/>
            <person name="Dujon B."/>
            <person name="Souciet J.L."/>
        </authorList>
    </citation>
    <scope>NUCLEOTIDE SEQUENCE [LARGE SCALE GENOMIC DNA]</scope>
    <source>
        <strain evidence="9">ATCC MYA-4447 / BCRC 22081 / CBS 7064 / NBRC 10061 / NRRL Y-12695</strain>
    </source>
</reference>
<protein>
    <submittedName>
        <fullName evidence="7">Piso0_003576 protein</fullName>
    </submittedName>
</protein>
<evidence type="ECO:0000313" key="8">
    <source>
        <dbReference type="EMBL" id="CCE81224.1"/>
    </source>
</evidence>
<dbReference type="GO" id="GO:0030447">
    <property type="term" value="P:filamentous growth"/>
    <property type="evidence" value="ECO:0007669"/>
    <property type="project" value="UniProtKB-ARBA"/>
</dbReference>
<dbReference type="AlphaFoldDB" id="G8YJG4"/>
<dbReference type="PROSITE" id="PS50011">
    <property type="entry name" value="PROTEIN_KINASE_DOM"/>
    <property type="match status" value="1"/>
</dbReference>
<dbReference type="HOGENOM" id="CLU_000288_63_0_1"/>
<reference evidence="7" key="1">
    <citation type="submission" date="2011-10" db="EMBL/GenBank/DDBJ databases">
        <authorList>
            <person name="Genoscope - CEA"/>
        </authorList>
    </citation>
    <scope>NUCLEOTIDE SEQUENCE</scope>
</reference>
<comment type="similarity">
    <text evidence="1">Belongs to the protein kinase superfamily. CAMK Ser/Thr protein kinase family. CHEK2 subfamily.</text>
</comment>
<evidence type="ECO:0000256" key="2">
    <source>
        <dbReference type="ARBA" id="ARBA00022741"/>
    </source>
</evidence>
<dbReference type="Pfam" id="PF00069">
    <property type="entry name" value="Pkinase"/>
    <property type="match status" value="1"/>
</dbReference>
<dbReference type="PROSITE" id="PS50006">
    <property type="entry name" value="FHA_DOMAIN"/>
    <property type="match status" value="1"/>
</dbReference>
<dbReference type="InParanoid" id="G8YJG4"/>
<dbReference type="OrthoDB" id="74764at2759"/>